<comment type="caution">
    <text evidence="1">The sequence shown here is derived from an EMBL/GenBank/DDBJ whole genome shotgun (WGS) entry which is preliminary data.</text>
</comment>
<gene>
    <name evidence="1" type="ORF">HU722_24185</name>
</gene>
<evidence type="ECO:0000313" key="1">
    <source>
        <dbReference type="EMBL" id="MBC3294630.1"/>
    </source>
</evidence>
<dbReference type="AlphaFoldDB" id="A0A8H9YVZ2"/>
<sequence>MKKVLIFFNSQQAEVVNVLKPVTAIMRRYPNGDEVSLKIMLSGVHSLTGDHIEIYVASDRELTNDEVVSAVNKYL</sequence>
<accession>A0A8H9YVZ2</accession>
<organism evidence="1">
    <name type="scientific">Pseudomonas tritici</name>
    <dbReference type="NCBI Taxonomy" id="2745518"/>
    <lineage>
        <taxon>Bacteria</taxon>
        <taxon>Pseudomonadati</taxon>
        <taxon>Pseudomonadota</taxon>
        <taxon>Gammaproteobacteria</taxon>
        <taxon>Pseudomonadales</taxon>
        <taxon>Pseudomonadaceae</taxon>
        <taxon>Pseudomonas</taxon>
    </lineage>
</organism>
<protein>
    <submittedName>
        <fullName evidence="1">Uncharacterized protein</fullName>
    </submittedName>
</protein>
<reference evidence="1" key="1">
    <citation type="journal article" date="2020" name="Microorganisms">
        <title>Reliable Identification of Environmental Pseudomonas Isolates Using the rpoD Gene.</title>
        <authorList>
            <consortium name="The Broad Institute Genome Sequencing Platform"/>
            <person name="Girard L."/>
            <person name="Lood C."/>
            <person name="Rokni-Zadeh H."/>
            <person name="van Noort V."/>
            <person name="Lavigne R."/>
            <person name="De Mot R."/>
        </authorList>
    </citation>
    <scope>NUCLEOTIDE SEQUENCE [LARGE SCALE GENOMIC DNA]</scope>
    <source>
        <strain evidence="1">SWRI145</strain>
    </source>
</reference>
<proteinExistence type="predicted"/>
<name>A0A8H9YVZ2_9PSED</name>
<dbReference type="EMBL" id="JABWQF010000016">
    <property type="protein sequence ID" value="MBC3294630.1"/>
    <property type="molecule type" value="Genomic_DNA"/>
</dbReference>